<dbReference type="Gene3D" id="2.60.40.10">
    <property type="entry name" value="Immunoglobulins"/>
    <property type="match status" value="1"/>
</dbReference>
<dbReference type="PANTHER" id="PTHR35580:SF1">
    <property type="entry name" value="PHYTASE-LIKE DOMAIN-CONTAINING PROTEIN"/>
    <property type="match status" value="1"/>
</dbReference>
<dbReference type="InterPro" id="IPR000601">
    <property type="entry name" value="PKD_dom"/>
</dbReference>
<dbReference type="InterPro" id="IPR013783">
    <property type="entry name" value="Ig-like_fold"/>
</dbReference>
<name>A0A931FLS0_9BACT</name>
<dbReference type="RefSeq" id="WP_196287488.1">
    <property type="nucleotide sequence ID" value="NZ_JADQDP010000003.1"/>
</dbReference>
<dbReference type="Pfam" id="PF18911">
    <property type="entry name" value="PKD_4"/>
    <property type="match status" value="1"/>
</dbReference>
<evidence type="ECO:0000259" key="2">
    <source>
        <dbReference type="PROSITE" id="PS50093"/>
    </source>
</evidence>
<sequence length="1173" mass="123169">MPVPFRLVSRRLLATPLFFFSLLSARVTLAAEGAPGKPSLEFIQNQGQWASPVRYEAALPSGRLFALRDGLTYTFVDPALLSHHHSTVKGGAAPVPQPVSAAAHAYTVHFEKANARPRLTAETRTEGERNYFVGADPKRWASHVAAFRRLRYEELWPGIGLTLYENSQQRLEYDVLLAPRANPARVALRYDGASSLGLDAAGNLVVKTTVATITETAPQAWQTDAAGRHQAVPCRFVLTGNTVTFALGQYDRTRALTIDPSVQFSTLTGSAADNWGFTATYDAAGNLYSGGIAFGAGYPTTNGAYQANFSSMEDMAFIKYNTSVSGASARVWATYLGGNSADFPHSLVVNAQNELVILGSTSSTNFPTSVGAAQRNFGGGTALNPFMAPASAVQYMMPNGADLVITRLSATGSALQASTYLGGSGNDGVQRDGSQLAVNYGDVFRGDVLLDGAGNVYLASNTTSRSIPLLNTGFNLTSAAGGDALVCKLNPNLNTVLWGGYLGGAGEDAAYSIQRDAQGRVYVSGGTTSASLPATAGAYRPGRPGGTDGFAARISADGLTLDRVTYVGTGGYDQAQFLQLDAAGNAYLFGQTMGQFPVTPGLYGSSSGSLFIQKLNPDLTGSIYSTAFGSRSGFRIGPSIVPTAFLVDDCERVYVSGWGGDDNDQGQWLGGSTFGLPFTANAVQRTTDGSDFYLAQFAAGMTGLEYATFFGQTGGAAEHVDGGTSRFDKRGVVYQAMCASCGGGQAFPVPPDAGSYTTRNGSLNCNNGAFKMTFDKITADPGPRRFVCVDGGPVALGGTPLGGTWSGPGVQAVAGGGYQFVPAAVGPGQYGITYSVAATGICVSTRSVRYVVAPPVVPAMAPVPPQCTSGGAVALTATPAGGSWSGPGVSGSSFLPATAGPGTHTITYTVSDSLGCGTTTRQIVVTRPPTATPGRDTTLCADQRQPFQLRGFAPAGGVWSGPGVSASGFFTPPNTNNRGGVFTLTYTVTEGPCQTAVQRTVVLAPTSTQNVDLNLPVCAALPQYAGLAPFNCLLTPVLLAPNATYRWDFGDGQTSTEATPTHRYEKPGSYHVQLQARYGNCEVLTGFAPVEVGEVLVPNIITPNGDNLNQTFQPRIGCLPTSLEVYSRWGQRVYQSNDYKFDWDAQGLPDGIYYYLLRDTDNRQVKGWVEVHR</sequence>
<dbReference type="InterPro" id="IPR052918">
    <property type="entry name" value="Motility_Chemotaxis_Reg"/>
</dbReference>
<dbReference type="SMART" id="SM00089">
    <property type="entry name" value="PKD"/>
    <property type="match status" value="2"/>
</dbReference>
<dbReference type="InterPro" id="IPR057708">
    <property type="entry name" value="DUF7948"/>
</dbReference>
<organism evidence="3 4">
    <name type="scientific">Hymenobacter properus</name>
    <dbReference type="NCBI Taxonomy" id="2791026"/>
    <lineage>
        <taxon>Bacteria</taxon>
        <taxon>Pseudomonadati</taxon>
        <taxon>Bacteroidota</taxon>
        <taxon>Cytophagia</taxon>
        <taxon>Cytophagales</taxon>
        <taxon>Hymenobacteraceae</taxon>
        <taxon>Hymenobacter</taxon>
    </lineage>
</organism>
<dbReference type="Pfam" id="PF25778">
    <property type="entry name" value="DUF7948"/>
    <property type="match status" value="1"/>
</dbReference>
<reference evidence="3 4" key="1">
    <citation type="submission" date="2020-11" db="EMBL/GenBank/DDBJ databases">
        <authorList>
            <person name="Kim M.K."/>
        </authorList>
    </citation>
    <scope>NUCLEOTIDE SEQUENCE [LARGE SCALE GENOMIC DNA]</scope>
    <source>
        <strain evidence="3 4">BT439</strain>
    </source>
</reference>
<dbReference type="Pfam" id="PF13585">
    <property type="entry name" value="CHU_C"/>
    <property type="match status" value="1"/>
</dbReference>
<proteinExistence type="predicted"/>
<keyword evidence="1" id="KW-0732">Signal</keyword>
<dbReference type="PANTHER" id="PTHR35580">
    <property type="entry name" value="CELL SURFACE GLYCOPROTEIN (S-LAYER PROTEIN)-LIKE PROTEIN"/>
    <property type="match status" value="1"/>
</dbReference>
<evidence type="ECO:0000313" key="3">
    <source>
        <dbReference type="EMBL" id="MBF9143175.1"/>
    </source>
</evidence>
<gene>
    <name evidence="3" type="ORF">I2I01_16115</name>
</gene>
<dbReference type="PROSITE" id="PS50093">
    <property type="entry name" value="PKD"/>
    <property type="match status" value="1"/>
</dbReference>
<feature type="signal peptide" evidence="1">
    <location>
        <begin position="1"/>
        <end position="30"/>
    </location>
</feature>
<dbReference type="AlphaFoldDB" id="A0A931FLS0"/>
<keyword evidence="4" id="KW-1185">Reference proteome</keyword>
<evidence type="ECO:0000256" key="1">
    <source>
        <dbReference type="SAM" id="SignalP"/>
    </source>
</evidence>
<feature type="domain" description="PKD" evidence="2">
    <location>
        <begin position="1041"/>
        <end position="1076"/>
    </location>
</feature>
<dbReference type="InterPro" id="IPR022409">
    <property type="entry name" value="PKD/Chitinase_dom"/>
</dbReference>
<dbReference type="Proteomes" id="UP000645610">
    <property type="component" value="Unassembled WGS sequence"/>
</dbReference>
<dbReference type="SUPFAM" id="SSF49299">
    <property type="entry name" value="PKD domain"/>
    <property type="match status" value="1"/>
</dbReference>
<evidence type="ECO:0000313" key="4">
    <source>
        <dbReference type="Proteomes" id="UP000645610"/>
    </source>
</evidence>
<protein>
    <submittedName>
        <fullName evidence="3">Gliding motility-associated C-terminal domain-containing protein</fullName>
    </submittedName>
</protein>
<dbReference type="InterPro" id="IPR035986">
    <property type="entry name" value="PKD_dom_sf"/>
</dbReference>
<feature type="chain" id="PRO_5036951409" evidence="1">
    <location>
        <begin position="31"/>
        <end position="1173"/>
    </location>
</feature>
<dbReference type="CDD" id="cd00146">
    <property type="entry name" value="PKD"/>
    <property type="match status" value="1"/>
</dbReference>
<comment type="caution">
    <text evidence="3">The sequence shown here is derived from an EMBL/GenBank/DDBJ whole genome shotgun (WGS) entry which is preliminary data.</text>
</comment>
<accession>A0A931FLS0</accession>
<dbReference type="EMBL" id="JADQDP010000003">
    <property type="protein sequence ID" value="MBF9143175.1"/>
    <property type="molecule type" value="Genomic_DNA"/>
</dbReference>